<feature type="compositionally biased region" description="Polar residues" evidence="1">
    <location>
        <begin position="8"/>
        <end position="17"/>
    </location>
</feature>
<evidence type="ECO:0000313" key="3">
    <source>
        <dbReference type="Proteomes" id="UP000250140"/>
    </source>
</evidence>
<proteinExistence type="predicted"/>
<dbReference type="SUPFAM" id="SSF53335">
    <property type="entry name" value="S-adenosyl-L-methionine-dependent methyltransferases"/>
    <property type="match status" value="1"/>
</dbReference>
<dbReference type="AlphaFoldDB" id="A0A8E2JML8"/>
<protein>
    <recommendedName>
        <fullName evidence="4">S-adenosyl-L-methionine-dependent methyltransferase</fullName>
    </recommendedName>
</protein>
<feature type="region of interest" description="Disordered" evidence="1">
    <location>
        <begin position="1"/>
        <end position="24"/>
    </location>
</feature>
<dbReference type="Pfam" id="PF13489">
    <property type="entry name" value="Methyltransf_23"/>
    <property type="match status" value="1"/>
</dbReference>
<evidence type="ECO:0008006" key="4">
    <source>
        <dbReference type="Google" id="ProtNLM"/>
    </source>
</evidence>
<keyword evidence="3" id="KW-1185">Reference proteome</keyword>
<evidence type="ECO:0000256" key="1">
    <source>
        <dbReference type="SAM" id="MobiDB-lite"/>
    </source>
</evidence>
<dbReference type="Proteomes" id="UP000250140">
    <property type="component" value="Unassembled WGS sequence"/>
</dbReference>
<organism evidence="2 3">
    <name type="scientific">Glonium stellatum</name>
    <dbReference type="NCBI Taxonomy" id="574774"/>
    <lineage>
        <taxon>Eukaryota</taxon>
        <taxon>Fungi</taxon>
        <taxon>Dikarya</taxon>
        <taxon>Ascomycota</taxon>
        <taxon>Pezizomycotina</taxon>
        <taxon>Dothideomycetes</taxon>
        <taxon>Pleosporomycetidae</taxon>
        <taxon>Gloniales</taxon>
        <taxon>Gloniaceae</taxon>
        <taxon>Glonium</taxon>
    </lineage>
</organism>
<name>A0A8E2JML8_9PEZI</name>
<sequence length="290" mass="32392">MSPHADDTTTTPANQPKDTYRGPRHGIEYNRLRTQHDLVKNQESGKLIQCPVSLSLPNLRILDSATGDGTWLIEVAESVPDDAELVGTDIAPQFFRVDIPQHVKLTTQSILEPWPAEYQQKFDLVHQRFVLAVCSDAGSLNALNLLWATVKPGGWIEIHEGDMETIDESPGHEAMVRFRDMMVKAWTGLGHQPSPGPQLTKWLKDVGAQEIGEKVQVIKAGALAEDSVQGERAVLTLLGLLDSIWGFCGNKPGFFFSNEEFKTLRKDLEHELRTVGNSWHFHIAWGKKPE</sequence>
<dbReference type="InterPro" id="IPR029063">
    <property type="entry name" value="SAM-dependent_MTases_sf"/>
</dbReference>
<dbReference type="Gene3D" id="3.40.50.150">
    <property type="entry name" value="Vaccinia Virus protein VP39"/>
    <property type="match status" value="1"/>
</dbReference>
<evidence type="ECO:0000313" key="2">
    <source>
        <dbReference type="EMBL" id="OCL02657.1"/>
    </source>
</evidence>
<dbReference type="CDD" id="cd02440">
    <property type="entry name" value="AdoMet_MTases"/>
    <property type="match status" value="1"/>
</dbReference>
<dbReference type="EMBL" id="KV750914">
    <property type="protein sequence ID" value="OCL02657.1"/>
    <property type="molecule type" value="Genomic_DNA"/>
</dbReference>
<reference evidence="2 3" key="1">
    <citation type="journal article" date="2016" name="Nat. Commun.">
        <title>Ectomycorrhizal ecology is imprinted in the genome of the dominant symbiotic fungus Cenococcum geophilum.</title>
        <authorList>
            <consortium name="DOE Joint Genome Institute"/>
            <person name="Peter M."/>
            <person name="Kohler A."/>
            <person name="Ohm R.A."/>
            <person name="Kuo A."/>
            <person name="Krutzmann J."/>
            <person name="Morin E."/>
            <person name="Arend M."/>
            <person name="Barry K.W."/>
            <person name="Binder M."/>
            <person name="Choi C."/>
            <person name="Clum A."/>
            <person name="Copeland A."/>
            <person name="Grisel N."/>
            <person name="Haridas S."/>
            <person name="Kipfer T."/>
            <person name="LaButti K."/>
            <person name="Lindquist E."/>
            <person name="Lipzen A."/>
            <person name="Maire R."/>
            <person name="Meier B."/>
            <person name="Mihaltcheva S."/>
            <person name="Molinier V."/>
            <person name="Murat C."/>
            <person name="Poggeler S."/>
            <person name="Quandt C.A."/>
            <person name="Sperisen C."/>
            <person name="Tritt A."/>
            <person name="Tisserant E."/>
            <person name="Crous P.W."/>
            <person name="Henrissat B."/>
            <person name="Nehls U."/>
            <person name="Egli S."/>
            <person name="Spatafora J.W."/>
            <person name="Grigoriev I.V."/>
            <person name="Martin F.M."/>
        </authorList>
    </citation>
    <scope>NUCLEOTIDE SEQUENCE [LARGE SCALE GENOMIC DNA]</scope>
    <source>
        <strain evidence="2 3">CBS 207.34</strain>
    </source>
</reference>
<dbReference type="OrthoDB" id="184880at2759"/>
<accession>A0A8E2JML8</accession>
<gene>
    <name evidence="2" type="ORF">AOQ84DRAFT_175512</name>
</gene>